<dbReference type="Proteomes" id="UP000246722">
    <property type="component" value="Unassembled WGS sequence"/>
</dbReference>
<dbReference type="PANTHER" id="PTHR36513">
    <property type="entry name" value="ABC TRANSMEMBRANE TYPE-1 DOMAIN-CONTAINING PROTEIN"/>
    <property type="match status" value="1"/>
</dbReference>
<comment type="caution">
    <text evidence="1">The sequence shown here is derived from an EMBL/GenBank/DDBJ whole genome shotgun (WGS) entry which is preliminary data.</text>
</comment>
<proteinExistence type="predicted"/>
<sequence>MSVLAQLEAHLGDRSSREKFRRDVVVNSDGYADDSASRFLLELLRSGLTIAQYAVQSSKRPNASRAKMHFGFLIEELWDQPAACEAQPESLFGWLEQSFVTVSAFVDTNGRDDNTTRGHSPRVETTREIAADLAALKKVVAPSRLSDLDRLSRSISDTSMYHSVDEASRAQRVWTVLEVLAASAETLAGGSIRLTSTLEIEAFELRVERPFQTLLSDRSARRAEGETTVEPQDRYVAHSEQTPRQELIADVDEGPALYTVWYGTNREPKNPADESLGFLNERDKSGTVHYGTCSVNIPRSHKFGSLGYKLAFLLPKKFWNGPLSIESRTPLGSNDDFLGSIREALEKRNANERSVLVYVHGYNTTFDKAAIRAAQIGYDLKVQGLTAFYSWPSKGQLLGYDADKDRAEASEVQFAQFLEDLAAKTDASRVDLIVHSMGNRLVARSTAHFAAALTKRGIKLGSIILAAADMDVDVFRSLAAVYPSISKNTSMYVSERDRALALAKSLQDSDRAGFTPPITILSGIDTIEATGFDLSLLGHKYYAEAGPVLYDMRSVLDQNHDPSCRLRLEERKSGKETYWAIRP</sequence>
<dbReference type="PANTHER" id="PTHR36513:SF1">
    <property type="entry name" value="TRANSMEMBRANE PROTEIN"/>
    <property type="match status" value="1"/>
</dbReference>
<reference evidence="1 2" key="1">
    <citation type="submission" date="2018-05" db="EMBL/GenBank/DDBJ databases">
        <title>Genetic diversity of glacier-inhabiting Cryobacterium bacteria in China and description of Cryobacterium mengkeensis sp. nov. and Arthrobacter glacialis sp. nov.</title>
        <authorList>
            <person name="Liu Q."/>
            <person name="Xin Y.-H."/>
        </authorList>
    </citation>
    <scope>NUCLEOTIDE SEQUENCE [LARGE SCALE GENOMIC DNA]</scope>
    <source>
        <strain evidence="1 2">SK-1</strain>
    </source>
</reference>
<dbReference type="Pfam" id="PF05990">
    <property type="entry name" value="DUF900"/>
    <property type="match status" value="1"/>
</dbReference>
<evidence type="ECO:0000313" key="1">
    <source>
        <dbReference type="EMBL" id="PXA68291.1"/>
    </source>
</evidence>
<dbReference type="EMBL" id="QHLY01000012">
    <property type="protein sequence ID" value="PXA68291.1"/>
    <property type="molecule type" value="Genomic_DNA"/>
</dbReference>
<protein>
    <recommendedName>
        <fullName evidence="3">Alpha/beta hydrolase</fullName>
    </recommendedName>
</protein>
<dbReference type="RefSeq" id="WP_110127958.1">
    <property type="nucleotide sequence ID" value="NZ_QHLY01000012.1"/>
</dbReference>
<dbReference type="InterPro" id="IPR029058">
    <property type="entry name" value="AB_hydrolase_fold"/>
</dbReference>
<dbReference type="InterPro" id="IPR010297">
    <property type="entry name" value="DUF900_hydrolase"/>
</dbReference>
<evidence type="ECO:0000313" key="2">
    <source>
        <dbReference type="Proteomes" id="UP000246722"/>
    </source>
</evidence>
<name>A0A317ZP79_9MICO</name>
<accession>A0A317ZP79</accession>
<keyword evidence="2" id="KW-1185">Reference proteome</keyword>
<dbReference type="SUPFAM" id="SSF53474">
    <property type="entry name" value="alpha/beta-Hydrolases"/>
    <property type="match status" value="1"/>
</dbReference>
<evidence type="ECO:0008006" key="3">
    <source>
        <dbReference type="Google" id="ProtNLM"/>
    </source>
</evidence>
<gene>
    <name evidence="1" type="ORF">CTB96_16870</name>
</gene>
<dbReference type="OrthoDB" id="334507at2"/>
<dbReference type="Gene3D" id="3.40.50.1820">
    <property type="entry name" value="alpha/beta hydrolase"/>
    <property type="match status" value="1"/>
</dbReference>
<dbReference type="AlphaFoldDB" id="A0A317ZP79"/>
<organism evidence="1 2">
    <name type="scientific">Cryobacterium arcticum</name>
    <dbReference type="NCBI Taxonomy" id="670052"/>
    <lineage>
        <taxon>Bacteria</taxon>
        <taxon>Bacillati</taxon>
        <taxon>Actinomycetota</taxon>
        <taxon>Actinomycetes</taxon>
        <taxon>Micrococcales</taxon>
        <taxon>Microbacteriaceae</taxon>
        <taxon>Cryobacterium</taxon>
    </lineage>
</organism>